<feature type="transmembrane region" description="Helical" evidence="1">
    <location>
        <begin position="214"/>
        <end position="235"/>
    </location>
</feature>
<sequence>MLSRRKAMDAGKQPAFHDGHAAPLIQILAWLFLAFSISAVTAQFATKKAMGRRFVGADFVLLAALVLSAGQAATLLSPAGQPIGNLQVGLALVEVDGAWKALFGSEILSVLTVVAAKGSLLVSLASVTPIARHQRMMRATGVLTLLWGFSAVFLIAFQCPSPRRWDITNPKCMDIRAVRTYNAVMNIVTDLALAIVPTLMVLPLQITPEKRLTLVTGFWSRIVVVFASAAQIGYIRSLPPQTDLLYSIWRIVVCGQIVQVASIMASTIPFLKPFMMSLDSGLLSANQACVGTTSGYESAGRTGHLSSYVKIASQQSRDPSVVRRDKDVDIWVRKEIVVEREPSIELRHIGRPGNM</sequence>
<feature type="domain" description="Rhodopsin" evidence="2">
    <location>
        <begin position="44"/>
        <end position="275"/>
    </location>
</feature>
<dbReference type="GeneID" id="67019088"/>
<dbReference type="EMBL" id="CAJRGZ010000022">
    <property type="protein sequence ID" value="CAG5170048.1"/>
    <property type="molecule type" value="Genomic_DNA"/>
</dbReference>
<comment type="caution">
    <text evidence="3">The sequence shown here is derived from an EMBL/GenBank/DDBJ whole genome shotgun (WGS) entry which is preliminary data.</text>
</comment>
<feature type="transmembrane region" description="Helical" evidence="1">
    <location>
        <begin position="54"/>
        <end position="76"/>
    </location>
</feature>
<evidence type="ECO:0000313" key="3">
    <source>
        <dbReference type="EMBL" id="CAG5170048.1"/>
    </source>
</evidence>
<evidence type="ECO:0000256" key="1">
    <source>
        <dbReference type="SAM" id="Phobius"/>
    </source>
</evidence>
<dbReference type="PANTHER" id="PTHR38794:SF1">
    <property type="entry name" value="INTEGRAL MEMBRANE PROTEIN"/>
    <property type="match status" value="1"/>
</dbReference>
<keyword evidence="4" id="KW-1185">Reference proteome</keyword>
<dbReference type="Proteomes" id="UP000676310">
    <property type="component" value="Unassembled WGS sequence"/>
</dbReference>
<feature type="transmembrane region" description="Helical" evidence="1">
    <location>
        <begin position="139"/>
        <end position="157"/>
    </location>
</feature>
<evidence type="ECO:0000313" key="4">
    <source>
        <dbReference type="Proteomes" id="UP000676310"/>
    </source>
</evidence>
<accession>A0A8J2I2T5</accession>
<dbReference type="PANTHER" id="PTHR38794">
    <property type="entry name" value="INTEGRAL MEMBRANE PROTEIN"/>
    <property type="match status" value="1"/>
</dbReference>
<protein>
    <recommendedName>
        <fullName evidence="2">Rhodopsin domain-containing protein</fullName>
    </recommendedName>
</protein>
<keyword evidence="1" id="KW-1133">Transmembrane helix</keyword>
<dbReference type="RefSeq" id="XP_043170684.1">
    <property type="nucleotide sequence ID" value="XM_043314749.1"/>
</dbReference>
<feature type="transmembrane region" description="Helical" evidence="1">
    <location>
        <begin position="183"/>
        <end position="202"/>
    </location>
</feature>
<feature type="transmembrane region" description="Helical" evidence="1">
    <location>
        <begin position="247"/>
        <end position="271"/>
    </location>
</feature>
<keyword evidence="1" id="KW-0812">Transmembrane</keyword>
<name>A0A8J2I2T5_9PLEO</name>
<organism evidence="3 4">
    <name type="scientific">Alternaria atra</name>
    <dbReference type="NCBI Taxonomy" id="119953"/>
    <lineage>
        <taxon>Eukaryota</taxon>
        <taxon>Fungi</taxon>
        <taxon>Dikarya</taxon>
        <taxon>Ascomycota</taxon>
        <taxon>Pezizomycotina</taxon>
        <taxon>Dothideomycetes</taxon>
        <taxon>Pleosporomycetidae</taxon>
        <taxon>Pleosporales</taxon>
        <taxon>Pleosporineae</taxon>
        <taxon>Pleosporaceae</taxon>
        <taxon>Alternaria</taxon>
        <taxon>Alternaria sect. Ulocladioides</taxon>
    </lineage>
</organism>
<reference evidence="3" key="1">
    <citation type="submission" date="2021-05" db="EMBL/GenBank/DDBJ databases">
        <authorList>
            <person name="Stam R."/>
        </authorList>
    </citation>
    <scope>NUCLEOTIDE SEQUENCE</scope>
    <source>
        <strain evidence="3">CS162</strain>
    </source>
</reference>
<feature type="transmembrane region" description="Helical" evidence="1">
    <location>
        <begin position="20"/>
        <end position="42"/>
    </location>
</feature>
<dbReference type="Pfam" id="PF20684">
    <property type="entry name" value="Fung_rhodopsin"/>
    <property type="match status" value="1"/>
</dbReference>
<gene>
    <name evidence="3" type="ORF">ALTATR162_LOCUS7122</name>
</gene>
<dbReference type="OrthoDB" id="3918601at2759"/>
<dbReference type="AlphaFoldDB" id="A0A8J2I2T5"/>
<proteinExistence type="predicted"/>
<dbReference type="InterPro" id="IPR049326">
    <property type="entry name" value="Rhodopsin_dom_fungi"/>
</dbReference>
<evidence type="ECO:0000259" key="2">
    <source>
        <dbReference type="Pfam" id="PF20684"/>
    </source>
</evidence>
<keyword evidence="1" id="KW-0472">Membrane</keyword>